<dbReference type="Proteomes" id="UP000245383">
    <property type="component" value="Unassembled WGS sequence"/>
</dbReference>
<evidence type="ECO:0000313" key="2">
    <source>
        <dbReference type="EMBL" id="PVU89832.1"/>
    </source>
</evidence>
<organism evidence="2 3">
    <name type="scientific">Smittium simulii</name>
    <dbReference type="NCBI Taxonomy" id="133385"/>
    <lineage>
        <taxon>Eukaryota</taxon>
        <taxon>Fungi</taxon>
        <taxon>Fungi incertae sedis</taxon>
        <taxon>Zoopagomycota</taxon>
        <taxon>Kickxellomycotina</taxon>
        <taxon>Harpellomycetes</taxon>
        <taxon>Harpellales</taxon>
        <taxon>Legeriomycetaceae</taxon>
        <taxon>Smittium</taxon>
    </lineage>
</organism>
<evidence type="ECO:0000313" key="3">
    <source>
        <dbReference type="Proteomes" id="UP000245383"/>
    </source>
</evidence>
<feature type="compositionally biased region" description="Low complexity" evidence="1">
    <location>
        <begin position="137"/>
        <end position="159"/>
    </location>
</feature>
<sequence length="190" mass="20406">MESPIEPPITSVSPVGISVSSVPSPVGISVSSVPSPVTQLPQTLSKPLPKTEPLPSFTFNSSIIISPHPVKPFVSSFLDLKRASTAVSSSIRKPLPYKKPLQPSATQNSSRFSSENDLARQELMGIFSLNQPELEPSSLRSKTSITSSNSKPRFKSSSNISSFTRPTALPSPLYRAANPLPLDDSFKINC</sequence>
<keyword evidence="3" id="KW-1185">Reference proteome</keyword>
<protein>
    <submittedName>
        <fullName evidence="2">Uncharacterized protein</fullName>
    </submittedName>
</protein>
<feature type="region of interest" description="Disordered" evidence="1">
    <location>
        <begin position="30"/>
        <end position="51"/>
    </location>
</feature>
<feature type="compositionally biased region" description="Polar residues" evidence="1">
    <location>
        <begin position="103"/>
        <end position="115"/>
    </location>
</feature>
<accession>A0A2T9YBW1</accession>
<comment type="caution">
    <text evidence="2">The sequence shown here is derived from an EMBL/GenBank/DDBJ whole genome shotgun (WGS) entry which is preliminary data.</text>
</comment>
<feature type="region of interest" description="Disordered" evidence="1">
    <location>
        <begin position="134"/>
        <end position="161"/>
    </location>
</feature>
<evidence type="ECO:0000256" key="1">
    <source>
        <dbReference type="SAM" id="MobiDB-lite"/>
    </source>
</evidence>
<dbReference type="EMBL" id="MBFR01000295">
    <property type="protein sequence ID" value="PVU89832.1"/>
    <property type="molecule type" value="Genomic_DNA"/>
</dbReference>
<name>A0A2T9YBW1_9FUNG</name>
<dbReference type="AlphaFoldDB" id="A0A2T9YBW1"/>
<proteinExistence type="predicted"/>
<gene>
    <name evidence="2" type="ORF">BB561_005150</name>
</gene>
<feature type="region of interest" description="Disordered" evidence="1">
    <location>
        <begin position="94"/>
        <end position="115"/>
    </location>
</feature>
<reference evidence="2 3" key="1">
    <citation type="journal article" date="2018" name="MBio">
        <title>Comparative Genomics Reveals the Core Gene Toolbox for the Fungus-Insect Symbiosis.</title>
        <authorList>
            <person name="Wang Y."/>
            <person name="Stata M."/>
            <person name="Wang W."/>
            <person name="Stajich J.E."/>
            <person name="White M.M."/>
            <person name="Moncalvo J.M."/>
        </authorList>
    </citation>
    <scope>NUCLEOTIDE SEQUENCE [LARGE SCALE GENOMIC DNA]</scope>
    <source>
        <strain evidence="2 3">SWE-8-4</strain>
    </source>
</reference>